<sequence length="124" mass="14033">MLNAAELVRRRNQVLGAIDNMALVDAMAVMGAAMRELAEQASMSTPVRPAPPSVELILEGNTRFRVERDPEIRDFIHSVRGCVTVDQLAEVCQERFGPRCPSRSAIHRYVQRLKFRQNQKEQDA</sequence>
<proteinExistence type="predicted"/>
<evidence type="ECO:0000313" key="2">
    <source>
        <dbReference type="Proteomes" id="UP000199594"/>
    </source>
</evidence>
<dbReference type="EMBL" id="FPAQ01000049">
    <property type="protein sequence ID" value="SFT99988.1"/>
    <property type="molecule type" value="Genomic_DNA"/>
</dbReference>
<dbReference type="RefSeq" id="WP_139233964.1">
    <property type="nucleotide sequence ID" value="NZ_FPAQ01000049.1"/>
</dbReference>
<organism evidence="1 2">
    <name type="scientific">Halomonas saccharevitans</name>
    <dbReference type="NCBI Taxonomy" id="416872"/>
    <lineage>
        <taxon>Bacteria</taxon>
        <taxon>Pseudomonadati</taxon>
        <taxon>Pseudomonadota</taxon>
        <taxon>Gammaproteobacteria</taxon>
        <taxon>Oceanospirillales</taxon>
        <taxon>Halomonadaceae</taxon>
        <taxon>Halomonas</taxon>
    </lineage>
</organism>
<evidence type="ECO:0000313" key="1">
    <source>
        <dbReference type="EMBL" id="SFT99988.1"/>
    </source>
</evidence>
<accession>A0A1I7CKP8</accession>
<gene>
    <name evidence="1" type="ORF">SAMN04487956_1494</name>
</gene>
<name>A0A1I7CKP8_9GAMM</name>
<protein>
    <submittedName>
        <fullName evidence="1">Uncharacterized protein</fullName>
    </submittedName>
</protein>
<dbReference type="AlphaFoldDB" id="A0A1I7CKP8"/>
<dbReference type="Proteomes" id="UP000199594">
    <property type="component" value="Unassembled WGS sequence"/>
</dbReference>
<reference evidence="1 2" key="1">
    <citation type="submission" date="2016-10" db="EMBL/GenBank/DDBJ databases">
        <authorList>
            <person name="de Groot N.N."/>
        </authorList>
    </citation>
    <scope>NUCLEOTIDE SEQUENCE [LARGE SCALE GENOMIC DNA]</scope>
    <source>
        <strain evidence="1 2">CGMCC 1.6493</strain>
    </source>
</reference>
<dbReference type="OrthoDB" id="5903868at2"/>